<dbReference type="PRINTS" id="PR00724">
    <property type="entry name" value="CRBOXYPTASEC"/>
</dbReference>
<accession>A0A4S9P2G1</accession>
<comment type="caution">
    <text evidence="7">The sequence shown here is derived from an EMBL/GenBank/DDBJ whole genome shotgun (WGS) entry which is preliminary data.</text>
</comment>
<dbReference type="Proteomes" id="UP000309734">
    <property type="component" value="Unassembled WGS sequence"/>
</dbReference>
<evidence type="ECO:0000256" key="6">
    <source>
        <dbReference type="RuleBase" id="RU361156"/>
    </source>
</evidence>
<evidence type="ECO:0000256" key="3">
    <source>
        <dbReference type="ARBA" id="ARBA00022670"/>
    </source>
</evidence>
<dbReference type="Gene3D" id="3.40.50.1820">
    <property type="entry name" value="alpha/beta hydrolase"/>
    <property type="match status" value="1"/>
</dbReference>
<sequence length="777" mass="86225">MPHLLDLPPEIHCLVAEEVAIGDEPATWDCKSLQSLRLACKALYAASVDIFGIAFFVKRNHVVSRYSIGELLTITEHPAFGPCVRSVQIEVSCKETVDYETRPLVNKDVFVCSGSFCGVMQKVFENMKILGNSVDIVVCASEGGGSFGWEKLAVGKDAFYPISHTLRQTLEAADLSKVTVRGLSIELKDCQYTNFLVGRGEVDALKEAVAGCLAARIELWRSSHARSPKSAKYERIQHERRIEMFAAQKEQQQDQRLQKRANHAYLTNNTAPFAVNGSGLPEVDFDIGESYAGSMPIGNSTTDSLFFWFVPTTNPLASDEIVIWLNGGPGCSSLDGFFHENGPVNWASGTYRPVKNTYSWSNLTNVIWIDQPISTGFSTGNATATNEDIVATQFLGFWRNFMDAFDLKGRKIYITGESYAGMYTPYIASAMLKHNDTSYFNVNGLMVYDPSIGYDGVISQAPALSFVDQNRNFFPLNDTINAQVNNISESCGLNTFMETAMTFPPTGPLPPPPSTYEEVYDYDNCDIYDILFTAIFEINPCFDIYQLGQQCPLLWDSLGFPYSYDQFYLPDGYSQPYFNRTDVKKAIHAPLDVDWEFCLPGEENPFVGDDSDTSPPSGLQDGPLQHVIESTNNVIIGHGTLDFVLFANGTLATLQNLTWNGVQGFSEYPKNPFYVPYHDHPMDSMAGAGIFGSWVEERGLTFVLTQLAGHFLPQGAPSAAYRHLEKLLGRIEDLSEVSPYTTQRNVTQPETILGNGTAWGKREIDGIVRRGQVELKA</sequence>
<evidence type="ECO:0000313" key="8">
    <source>
        <dbReference type="Proteomes" id="UP000309734"/>
    </source>
</evidence>
<dbReference type="GO" id="GO:0006508">
    <property type="term" value="P:proteolysis"/>
    <property type="evidence" value="ECO:0007669"/>
    <property type="project" value="UniProtKB-KW"/>
</dbReference>
<evidence type="ECO:0000256" key="5">
    <source>
        <dbReference type="ARBA" id="ARBA00023180"/>
    </source>
</evidence>
<name>A0A4S9P2G1_AURPU</name>
<keyword evidence="4 6" id="KW-0378">Hydrolase</keyword>
<dbReference type="AlphaFoldDB" id="A0A4S9P2G1"/>
<organism evidence="7 8">
    <name type="scientific">Aureobasidium pullulans</name>
    <name type="common">Black yeast</name>
    <name type="synonym">Pullularia pullulans</name>
    <dbReference type="NCBI Taxonomy" id="5580"/>
    <lineage>
        <taxon>Eukaryota</taxon>
        <taxon>Fungi</taxon>
        <taxon>Dikarya</taxon>
        <taxon>Ascomycota</taxon>
        <taxon>Pezizomycotina</taxon>
        <taxon>Dothideomycetes</taxon>
        <taxon>Dothideomycetidae</taxon>
        <taxon>Dothideales</taxon>
        <taxon>Saccotheciaceae</taxon>
        <taxon>Aureobasidium</taxon>
    </lineage>
</organism>
<keyword evidence="3 6" id="KW-0645">Protease</keyword>
<keyword evidence="5" id="KW-0325">Glycoprotein</keyword>
<dbReference type="InterPro" id="IPR018202">
    <property type="entry name" value="Ser_caboxypep_ser_AS"/>
</dbReference>
<evidence type="ECO:0000313" key="7">
    <source>
        <dbReference type="EMBL" id="THZ68845.1"/>
    </source>
</evidence>
<dbReference type="EC" id="3.4.16.-" evidence="6"/>
<dbReference type="PANTHER" id="PTHR11802">
    <property type="entry name" value="SERINE PROTEASE FAMILY S10 SERINE CARBOXYPEPTIDASE"/>
    <property type="match status" value="1"/>
</dbReference>
<evidence type="ECO:0000256" key="1">
    <source>
        <dbReference type="ARBA" id="ARBA00009431"/>
    </source>
</evidence>
<dbReference type="SUPFAM" id="SSF53474">
    <property type="entry name" value="alpha/beta-Hydrolases"/>
    <property type="match status" value="1"/>
</dbReference>
<evidence type="ECO:0000256" key="4">
    <source>
        <dbReference type="ARBA" id="ARBA00022801"/>
    </source>
</evidence>
<reference evidence="7 8" key="1">
    <citation type="submission" date="2018-10" db="EMBL/GenBank/DDBJ databases">
        <title>Fifty Aureobasidium pullulans genomes reveal a recombining polyextremotolerant generalist.</title>
        <authorList>
            <person name="Gostincar C."/>
            <person name="Turk M."/>
            <person name="Zajc J."/>
            <person name="Gunde-Cimerman N."/>
        </authorList>
    </citation>
    <scope>NUCLEOTIDE SEQUENCE [LARGE SCALE GENOMIC DNA]</scope>
    <source>
        <strain evidence="7 8">EXF-3519</strain>
    </source>
</reference>
<dbReference type="EMBL" id="QZBS01000275">
    <property type="protein sequence ID" value="THZ68845.1"/>
    <property type="molecule type" value="Genomic_DNA"/>
</dbReference>
<dbReference type="GO" id="GO:0004185">
    <property type="term" value="F:serine-type carboxypeptidase activity"/>
    <property type="evidence" value="ECO:0007669"/>
    <property type="project" value="UniProtKB-UniRule"/>
</dbReference>
<comment type="similarity">
    <text evidence="1 6">Belongs to the peptidase S10 family.</text>
</comment>
<dbReference type="PANTHER" id="PTHR11802:SF479">
    <property type="entry name" value="CARBOXYPEPTIDASE"/>
    <property type="match status" value="1"/>
</dbReference>
<dbReference type="InterPro" id="IPR001563">
    <property type="entry name" value="Peptidase_S10"/>
</dbReference>
<dbReference type="InterPro" id="IPR029058">
    <property type="entry name" value="AB_hydrolase_fold"/>
</dbReference>
<keyword evidence="2 6" id="KW-0121">Carboxypeptidase</keyword>
<protein>
    <recommendedName>
        <fullName evidence="6">Carboxypeptidase</fullName>
        <ecNumber evidence="6">3.4.16.-</ecNumber>
    </recommendedName>
</protein>
<proteinExistence type="inferred from homology"/>
<dbReference type="PROSITE" id="PS00131">
    <property type="entry name" value="CARBOXYPEPT_SER_SER"/>
    <property type="match status" value="1"/>
</dbReference>
<gene>
    <name evidence="7" type="ORF">D6C85_07194</name>
</gene>
<evidence type="ECO:0000256" key="2">
    <source>
        <dbReference type="ARBA" id="ARBA00022645"/>
    </source>
</evidence>
<dbReference type="Pfam" id="PF00450">
    <property type="entry name" value="Peptidase_S10"/>
    <property type="match status" value="1"/>
</dbReference>